<feature type="region of interest" description="Disordered" evidence="2">
    <location>
        <begin position="555"/>
        <end position="588"/>
    </location>
</feature>
<evidence type="ECO:0000313" key="4">
    <source>
        <dbReference type="Proteomes" id="UP000324022"/>
    </source>
</evidence>
<gene>
    <name evidence="3" type="ORF">UTRI_02771</name>
</gene>
<reference evidence="3 4" key="1">
    <citation type="submission" date="2018-03" db="EMBL/GenBank/DDBJ databases">
        <authorList>
            <person name="Guldener U."/>
        </authorList>
    </citation>
    <scope>NUCLEOTIDE SEQUENCE [LARGE SCALE GENOMIC DNA]</scope>
    <source>
        <strain evidence="3 4">NBRC100155</strain>
    </source>
</reference>
<proteinExistence type="inferred from homology"/>
<evidence type="ECO:0000256" key="1">
    <source>
        <dbReference type="ARBA" id="ARBA00024339"/>
    </source>
</evidence>
<accession>A0A5C3ENJ7</accession>
<keyword evidence="4" id="KW-1185">Reference proteome</keyword>
<name>A0A5C3ENJ7_9BASI</name>
<evidence type="ECO:0000313" key="3">
    <source>
        <dbReference type="EMBL" id="SPO32214.1"/>
    </source>
</evidence>
<sequence>MSSPIYASSPSSGVGDARHRSSSFGGPRLDLVLRPSYALGPFKLGHSLWHVINYLRSQQSLFPQINITYDETAPRLAPIVVVIQPNLHLIFNGTTQRLVMITLENLDVSASGTQRTPSPTSSSVPSSEPSHRPVNLIYNGKLIYSKGSARSPPVALNRSTLHQILGPTYPGHPESSTIASDSLVASAYGSSSKSNSTLKDRNEFVLTYPGLAFCFTLKSSAAKDADIDKFQPVSTIHIFSGTDPNHPDDVLASPSAGPSTVEAPRSTGRPPKGTLSPTAAVNDYQQLNNERDRAALDIDAIHIRCPALLEANITPGSGVALHFAKNGISRTSSPMPDRTTNTASPVSGDASHVVDLVLGLTTPQDALCDLGQPQRIFYKEDDRMRIHGSTGGHGGRGTRDRVSEQSSSTEGSHSGSNDHDDSAFFYNYFDLGIDLLFSKETSRMPSLAEVYGAAATGQARLEKVICHTNVPGDALFQRYNRCPWRIVTPASTEGIPASAGKGASSKAKTDQAATNAFSFEDHFDSTLKAGEDDRGMELDRGTCAEFRGSGGVISALGSAKSSTTLGRKQPSKGDGTDSSPEREHNPSSEVIVDLSTRLVGRQGMVLEVGKEGSMVSVVLF</sequence>
<protein>
    <submittedName>
        <fullName evidence="3">Uncharacterized protein</fullName>
    </submittedName>
</protein>
<feature type="region of interest" description="Disordered" evidence="2">
    <location>
        <begin position="241"/>
        <end position="276"/>
    </location>
</feature>
<dbReference type="EMBL" id="OOIN01000043">
    <property type="protein sequence ID" value="SPO32214.1"/>
    <property type="molecule type" value="Genomic_DNA"/>
</dbReference>
<feature type="compositionally biased region" description="Low complexity" evidence="2">
    <location>
        <begin position="1"/>
        <end position="12"/>
    </location>
</feature>
<feature type="region of interest" description="Disordered" evidence="2">
    <location>
        <begin position="383"/>
        <end position="417"/>
    </location>
</feature>
<organism evidence="3 4">
    <name type="scientific">Ustilago trichophora</name>
    <dbReference type="NCBI Taxonomy" id="86804"/>
    <lineage>
        <taxon>Eukaryota</taxon>
        <taxon>Fungi</taxon>
        <taxon>Dikarya</taxon>
        <taxon>Basidiomycota</taxon>
        <taxon>Ustilaginomycotina</taxon>
        <taxon>Ustilaginomycetes</taxon>
        <taxon>Ustilaginales</taxon>
        <taxon>Ustilaginaceae</taxon>
        <taxon>Ustilago</taxon>
    </lineage>
</organism>
<feature type="region of interest" description="Disordered" evidence="2">
    <location>
        <begin position="110"/>
        <end position="133"/>
    </location>
</feature>
<dbReference type="GO" id="GO:0005802">
    <property type="term" value="C:trans-Golgi network"/>
    <property type="evidence" value="ECO:0007669"/>
    <property type="project" value="TreeGrafter"/>
</dbReference>
<dbReference type="Proteomes" id="UP000324022">
    <property type="component" value="Unassembled WGS sequence"/>
</dbReference>
<dbReference type="GO" id="GO:0043001">
    <property type="term" value="P:Golgi to plasma membrane protein transport"/>
    <property type="evidence" value="ECO:0007669"/>
    <property type="project" value="TreeGrafter"/>
</dbReference>
<comment type="similarity">
    <text evidence="1">Belongs to the PHAF1 family.</text>
</comment>
<feature type="compositionally biased region" description="Low complexity" evidence="2">
    <location>
        <begin position="404"/>
        <end position="415"/>
    </location>
</feature>
<feature type="compositionally biased region" description="Low complexity" evidence="2">
    <location>
        <begin position="117"/>
        <end position="128"/>
    </location>
</feature>
<feature type="region of interest" description="Disordered" evidence="2">
    <location>
        <begin position="1"/>
        <end position="22"/>
    </location>
</feature>
<dbReference type="PANTHER" id="PTHR13465:SF2">
    <property type="entry name" value="PHAGOSOME ASSEMBLY FACTOR 1"/>
    <property type="match status" value="1"/>
</dbReference>
<dbReference type="InterPro" id="IPR039156">
    <property type="entry name" value="PHAF1/BROMI"/>
</dbReference>
<dbReference type="Pfam" id="PF03676">
    <property type="entry name" value="PHAF1"/>
    <property type="match status" value="2"/>
</dbReference>
<evidence type="ECO:0000256" key="2">
    <source>
        <dbReference type="SAM" id="MobiDB-lite"/>
    </source>
</evidence>
<dbReference type="InterPro" id="IPR005373">
    <property type="entry name" value="PHAF1"/>
</dbReference>
<dbReference type="PANTHER" id="PTHR13465">
    <property type="entry name" value="UPF0183 PROTEIN"/>
    <property type="match status" value="1"/>
</dbReference>
<dbReference type="OrthoDB" id="411211at2759"/>
<dbReference type="AlphaFoldDB" id="A0A5C3ENJ7"/>